<keyword evidence="1" id="KW-1133">Transmembrane helix</keyword>
<proteinExistence type="predicted"/>
<dbReference type="Gene3D" id="3.90.550.10">
    <property type="entry name" value="Spore Coat Polysaccharide Biosynthesis Protein SpsA, Chain A"/>
    <property type="match status" value="1"/>
</dbReference>
<feature type="transmembrane region" description="Helical" evidence="1">
    <location>
        <begin position="364"/>
        <end position="390"/>
    </location>
</feature>
<feature type="domain" description="Glycosyltransferase 2-like" evidence="2">
    <location>
        <begin position="17"/>
        <end position="134"/>
    </location>
</feature>
<gene>
    <name evidence="4" type="ORF">MKQ68_02130</name>
</gene>
<keyword evidence="1" id="KW-0812">Transmembrane</keyword>
<evidence type="ECO:0000313" key="5">
    <source>
        <dbReference type="Proteomes" id="UP001162741"/>
    </source>
</evidence>
<dbReference type="PANTHER" id="PTHR48090">
    <property type="entry name" value="UNDECAPRENYL-PHOSPHATE 4-DEOXY-4-FORMAMIDO-L-ARABINOSE TRANSFERASE-RELATED"/>
    <property type="match status" value="1"/>
</dbReference>
<dbReference type="InterPro" id="IPR018639">
    <property type="entry name" value="DUF2062"/>
</dbReference>
<sequence>MYSPAPYDARFEAHKACVLIPTYNNATTLGDVIRSVLAMTRHLIIVSDGATDATARVLEEFPELQVVAYKPNHGKGYALRKGFRYALSQGYDHAITMDSDGQHFASDLPTFLDKLDEKKDAIVIGARNLQQENMPSQNTFANKFSNFWFWVETGIKAPDTQSGFRLYPIHRIGRMRSFCNKYEFEVEVVVRSVWKGTKVEWAPIKVYYPPKGERISHFRPGADITRITILNTVLVLISFFYIHPRDFIRTMLRAEGRKAFLEKHVISRDESNAKKAASIGFGVFMGIIPIWGFQMIAALALATVMRLNKGLVIIAANISIPPMIPAIITLSFLMGKIWVGRGATDLFFSRGITLESIKLNAVQYLYGSITLAIVAGIASWLISWVLLAMLRRKAAAKAN</sequence>
<dbReference type="PANTHER" id="PTHR48090:SF7">
    <property type="entry name" value="RFBJ PROTEIN"/>
    <property type="match status" value="1"/>
</dbReference>
<name>A0ABY6J2J5_9BACT</name>
<dbReference type="SUPFAM" id="SSF53448">
    <property type="entry name" value="Nucleotide-diphospho-sugar transferases"/>
    <property type="match status" value="1"/>
</dbReference>
<feature type="transmembrane region" description="Helical" evidence="1">
    <location>
        <begin position="224"/>
        <end position="242"/>
    </location>
</feature>
<dbReference type="Proteomes" id="UP001162741">
    <property type="component" value="Chromosome"/>
</dbReference>
<evidence type="ECO:0000256" key="1">
    <source>
        <dbReference type="SAM" id="Phobius"/>
    </source>
</evidence>
<feature type="domain" description="DUF2062" evidence="3">
    <location>
        <begin position="270"/>
        <end position="394"/>
    </location>
</feature>
<evidence type="ECO:0000313" key="4">
    <source>
        <dbReference type="EMBL" id="UYQ93893.1"/>
    </source>
</evidence>
<dbReference type="Pfam" id="PF00535">
    <property type="entry name" value="Glycos_transf_2"/>
    <property type="match status" value="1"/>
</dbReference>
<dbReference type="RefSeq" id="WP_264281877.1">
    <property type="nucleotide sequence ID" value="NZ_CP107006.1"/>
</dbReference>
<dbReference type="InterPro" id="IPR001173">
    <property type="entry name" value="Glyco_trans_2-like"/>
</dbReference>
<keyword evidence="5" id="KW-1185">Reference proteome</keyword>
<dbReference type="EMBL" id="CP107006">
    <property type="protein sequence ID" value="UYQ93893.1"/>
    <property type="molecule type" value="Genomic_DNA"/>
</dbReference>
<dbReference type="Pfam" id="PF09835">
    <property type="entry name" value="DUF2062"/>
    <property type="match status" value="1"/>
</dbReference>
<accession>A0ABY6J2J5</accession>
<organism evidence="4 5">
    <name type="scientific">Chitinophaga horti</name>
    <dbReference type="NCBI Taxonomy" id="2920382"/>
    <lineage>
        <taxon>Bacteria</taxon>
        <taxon>Pseudomonadati</taxon>
        <taxon>Bacteroidota</taxon>
        <taxon>Chitinophagia</taxon>
        <taxon>Chitinophagales</taxon>
        <taxon>Chitinophagaceae</taxon>
        <taxon>Chitinophaga</taxon>
    </lineage>
</organism>
<feature type="transmembrane region" description="Helical" evidence="1">
    <location>
        <begin position="279"/>
        <end position="304"/>
    </location>
</feature>
<dbReference type="InterPro" id="IPR050256">
    <property type="entry name" value="Glycosyltransferase_2"/>
</dbReference>
<keyword evidence="1" id="KW-0472">Membrane</keyword>
<feature type="transmembrane region" description="Helical" evidence="1">
    <location>
        <begin position="311"/>
        <end position="334"/>
    </location>
</feature>
<dbReference type="InterPro" id="IPR029044">
    <property type="entry name" value="Nucleotide-diphossugar_trans"/>
</dbReference>
<dbReference type="CDD" id="cd04179">
    <property type="entry name" value="DPM_DPG-synthase_like"/>
    <property type="match status" value="1"/>
</dbReference>
<evidence type="ECO:0000259" key="2">
    <source>
        <dbReference type="Pfam" id="PF00535"/>
    </source>
</evidence>
<evidence type="ECO:0000259" key="3">
    <source>
        <dbReference type="Pfam" id="PF09835"/>
    </source>
</evidence>
<protein>
    <submittedName>
        <fullName evidence="4">DUF2062 domain-containing protein</fullName>
    </submittedName>
</protein>
<reference evidence="4" key="1">
    <citation type="submission" date="2022-10" db="EMBL/GenBank/DDBJ databases">
        <title>Chitinophaga sp. nov., isolated from soil.</title>
        <authorList>
            <person name="Jeon C.O."/>
        </authorList>
    </citation>
    <scope>NUCLEOTIDE SEQUENCE</scope>
    <source>
        <strain evidence="4">R8</strain>
    </source>
</reference>